<keyword evidence="2" id="KW-1133">Transmembrane helix</keyword>
<dbReference type="InterPro" id="IPR011047">
    <property type="entry name" value="Quinoprotein_ADH-like_sf"/>
</dbReference>
<keyword evidence="6" id="KW-1185">Reference proteome</keyword>
<keyword evidence="2" id="KW-0812">Transmembrane</keyword>
<reference evidence="3 6" key="1">
    <citation type="submission" date="2021-01" db="EMBL/GenBank/DDBJ databases">
        <title>Sequencing the genomes of 1000 actinobacteria strains.</title>
        <authorList>
            <person name="Klenk H.-P."/>
        </authorList>
    </citation>
    <scope>NUCLEOTIDE SEQUENCE [LARGE SCALE GENOMIC DNA]</scope>
    <source>
        <strain evidence="3 6">DSM 44581</strain>
    </source>
</reference>
<feature type="region of interest" description="Disordered" evidence="1">
    <location>
        <begin position="1"/>
        <end position="58"/>
    </location>
</feature>
<feature type="compositionally biased region" description="Basic and acidic residues" evidence="1">
    <location>
        <begin position="24"/>
        <end position="37"/>
    </location>
</feature>
<evidence type="ECO:0000313" key="3">
    <source>
        <dbReference type="EMBL" id="MBM7811360.1"/>
    </source>
</evidence>
<dbReference type="EMBL" id="CP072788">
    <property type="protein sequence ID" value="QTR05244.1"/>
    <property type="molecule type" value="Genomic_DNA"/>
</dbReference>
<evidence type="ECO:0000313" key="5">
    <source>
        <dbReference type="Proteomes" id="UP000671828"/>
    </source>
</evidence>
<dbReference type="SUPFAM" id="SSF50998">
    <property type="entry name" value="Quinoprotein alcohol dehydrogenase-like"/>
    <property type="match status" value="1"/>
</dbReference>
<evidence type="ECO:0000256" key="1">
    <source>
        <dbReference type="SAM" id="MobiDB-lite"/>
    </source>
</evidence>
<feature type="transmembrane region" description="Helical" evidence="2">
    <location>
        <begin position="88"/>
        <end position="107"/>
    </location>
</feature>
<dbReference type="InterPro" id="IPR015943">
    <property type="entry name" value="WD40/YVTN_repeat-like_dom_sf"/>
</dbReference>
<evidence type="ECO:0000256" key="2">
    <source>
        <dbReference type="SAM" id="Phobius"/>
    </source>
</evidence>
<dbReference type="Gene3D" id="2.130.10.10">
    <property type="entry name" value="YVTN repeat-like/Quinoprotein amine dehydrogenase"/>
    <property type="match status" value="1"/>
</dbReference>
<protein>
    <submittedName>
        <fullName evidence="3">Outer membrane protein assembly factor BamB</fullName>
    </submittedName>
    <submittedName>
        <fullName evidence="4">PQQ-binding-like beta-propeller repeat protein</fullName>
    </submittedName>
</protein>
<reference evidence="4" key="2">
    <citation type="submission" date="2021-04" db="EMBL/GenBank/DDBJ databases">
        <title>Saccharothrix algeriensis WGS.</title>
        <authorList>
            <person name="Stuskova K."/>
            <person name="Hakalova E."/>
            <person name="Tebbal A.B."/>
            <person name="Eichmeier A."/>
        </authorList>
    </citation>
    <scope>NUCLEOTIDE SEQUENCE</scope>
    <source>
        <strain evidence="4">NRRL B-24137</strain>
    </source>
</reference>
<evidence type="ECO:0000313" key="4">
    <source>
        <dbReference type="EMBL" id="QTR05244.1"/>
    </source>
</evidence>
<keyword evidence="2" id="KW-0472">Membrane</keyword>
<dbReference type="RefSeq" id="WP_204842267.1">
    <property type="nucleotide sequence ID" value="NZ_JAFBCL010000001.1"/>
</dbReference>
<dbReference type="AlphaFoldDB" id="A0A8T8I5M0"/>
<dbReference type="Proteomes" id="UP001195724">
    <property type="component" value="Unassembled WGS sequence"/>
</dbReference>
<name>A0A8T8I5M0_9PSEU</name>
<proteinExistence type="predicted"/>
<sequence>MGQPEQAESNGRVVLGADGQPTAETDHQVAVDTEPDHQAAGAEPDDRAAGTGPDDRAADAEDVLAEPGSAPPEEPVGPVRTWRTRGDYLALALVVVAVLVGSLLVWLNSDIRNTVSQTGPSPATPLPPVTVLPPSLGEVWRAPSAATPVPVAVDSVVVTGDGGEVTGRDALTGEVRWRYSRDWPLCTVGTAWGRVAALYRKDVNCSELTTLDSASGRRGPQRNGDAALDTRLLDEGSHLVTTGETYFEVYRRDDLVRSLEYGTLRAIVNANKQPRPGCQYGSTAVTSGKVAVVERCYHQDPSDRITVLKPNPEKHDEPQVLSSALIGEKGSRVVAVTATRVAVAVPGKLLVFDAETGGLMQEHPVEVTADELRGDPPGRVAATSVSTANVYWFTGSRTIALSPVELNPVWSTPSQGPGTTLAGRALIPVENALKVVDQVTGQEIGRIPVDREGYDGPVRMATEGPIVLEQRGDTLVALR</sequence>
<dbReference type="Proteomes" id="UP000671828">
    <property type="component" value="Chromosome"/>
</dbReference>
<accession>A0A8T8I5M0</accession>
<gene>
    <name evidence="4" type="ORF">J7S33_11485</name>
    <name evidence="3" type="ORF">JOE68_002225</name>
</gene>
<evidence type="ECO:0000313" key="6">
    <source>
        <dbReference type="Proteomes" id="UP001195724"/>
    </source>
</evidence>
<dbReference type="EMBL" id="JAFBCL010000001">
    <property type="protein sequence ID" value="MBM7811360.1"/>
    <property type="molecule type" value="Genomic_DNA"/>
</dbReference>
<feature type="compositionally biased region" description="Basic and acidic residues" evidence="1">
    <location>
        <begin position="44"/>
        <end position="58"/>
    </location>
</feature>
<organism evidence="4 5">
    <name type="scientific">Saccharothrix algeriensis</name>
    <dbReference type="NCBI Taxonomy" id="173560"/>
    <lineage>
        <taxon>Bacteria</taxon>
        <taxon>Bacillati</taxon>
        <taxon>Actinomycetota</taxon>
        <taxon>Actinomycetes</taxon>
        <taxon>Pseudonocardiales</taxon>
        <taxon>Pseudonocardiaceae</taxon>
        <taxon>Saccharothrix</taxon>
    </lineage>
</organism>